<dbReference type="PROSITE" id="PS50893">
    <property type="entry name" value="ABC_TRANSPORTER_2"/>
    <property type="match status" value="1"/>
</dbReference>
<evidence type="ECO:0000313" key="8">
    <source>
        <dbReference type="EMBL" id="UOR13514.1"/>
    </source>
</evidence>
<comment type="subcellular location">
    <subcellularLocation>
        <location evidence="1">Cell membrane</location>
        <topology evidence="1">Peripheral membrane protein</topology>
    </subcellularLocation>
</comment>
<protein>
    <submittedName>
        <fullName evidence="8">Amino acid ABC transporter ATP-binding protein</fullName>
    </submittedName>
</protein>
<keyword evidence="9" id="KW-1185">Reference proteome</keyword>
<dbReference type="InterPro" id="IPR003593">
    <property type="entry name" value="AAA+_ATPase"/>
</dbReference>
<dbReference type="SMART" id="SM00382">
    <property type="entry name" value="AAA"/>
    <property type="match status" value="1"/>
</dbReference>
<keyword evidence="5 8" id="KW-0067">ATP-binding</keyword>
<evidence type="ECO:0000256" key="4">
    <source>
        <dbReference type="ARBA" id="ARBA00022741"/>
    </source>
</evidence>
<dbReference type="InterPro" id="IPR003439">
    <property type="entry name" value="ABC_transporter-like_ATP-bd"/>
</dbReference>
<reference evidence="8" key="1">
    <citation type="submission" date="2022-04" db="EMBL/GenBank/DDBJ databases">
        <title>Halobacillus sp. isolated from saltern.</title>
        <authorList>
            <person name="Won M."/>
            <person name="Lee C.-M."/>
            <person name="Woen H.-Y."/>
            <person name="Kwon S.-W."/>
        </authorList>
    </citation>
    <scope>NUCLEOTIDE SEQUENCE</scope>
    <source>
        <strain evidence="8">SSHM10-5</strain>
    </source>
</reference>
<evidence type="ECO:0000256" key="6">
    <source>
        <dbReference type="ARBA" id="ARBA00023136"/>
    </source>
</evidence>
<dbReference type="PROSITE" id="PS00211">
    <property type="entry name" value="ABC_TRANSPORTER_1"/>
    <property type="match status" value="1"/>
</dbReference>
<dbReference type="InterPro" id="IPR030679">
    <property type="entry name" value="ABC_ATPase_HisP-typ"/>
</dbReference>
<dbReference type="SUPFAM" id="SSF52540">
    <property type="entry name" value="P-loop containing nucleoside triphosphate hydrolases"/>
    <property type="match status" value="1"/>
</dbReference>
<dbReference type="RefSeq" id="WP_245035159.1">
    <property type="nucleotide sequence ID" value="NZ_CP095075.1"/>
</dbReference>
<dbReference type="Pfam" id="PF00005">
    <property type="entry name" value="ABC_tran"/>
    <property type="match status" value="1"/>
</dbReference>
<gene>
    <name evidence="8" type="ORF">MUO15_08685</name>
</gene>
<dbReference type="GO" id="GO:0005524">
    <property type="term" value="F:ATP binding"/>
    <property type="evidence" value="ECO:0007669"/>
    <property type="project" value="UniProtKB-KW"/>
</dbReference>
<keyword evidence="4" id="KW-0547">Nucleotide-binding</keyword>
<sequence>MLSMEHINKQFGDLKVLKDISLHVQQGKVIVIVGPSGSGKTTLLRCLNVLEQPESGSVTIDNQTLNFSKKVSKKQIRDFRKQTGMVFQTYNLFPHLNAIQNVMEGPVTVQKVDKARARDKAAELLTKVGLQEKVNVYPYQLSGGQQQRVGIARAMAIDPKVMLFDEPTSALDPELVGEVLRVMRGLANEGMTMVVVTHEMNFAKEVADEVIFMDEGAIVERGAPIDLFGHPKEQRTRQFLNLINR</sequence>
<evidence type="ECO:0000256" key="1">
    <source>
        <dbReference type="ARBA" id="ARBA00004202"/>
    </source>
</evidence>
<evidence type="ECO:0000256" key="5">
    <source>
        <dbReference type="ARBA" id="ARBA00022840"/>
    </source>
</evidence>
<dbReference type="Proteomes" id="UP000830326">
    <property type="component" value="Chromosome"/>
</dbReference>
<dbReference type="PANTHER" id="PTHR43166">
    <property type="entry name" value="AMINO ACID IMPORT ATP-BINDING PROTEIN"/>
    <property type="match status" value="1"/>
</dbReference>
<evidence type="ECO:0000259" key="7">
    <source>
        <dbReference type="PROSITE" id="PS50893"/>
    </source>
</evidence>
<dbReference type="EMBL" id="CP095075">
    <property type="protein sequence ID" value="UOR13514.1"/>
    <property type="molecule type" value="Genomic_DNA"/>
</dbReference>
<keyword evidence="3" id="KW-1003">Cell membrane</keyword>
<dbReference type="InterPro" id="IPR017871">
    <property type="entry name" value="ABC_transporter-like_CS"/>
</dbReference>
<evidence type="ECO:0000256" key="2">
    <source>
        <dbReference type="ARBA" id="ARBA00022448"/>
    </source>
</evidence>
<proteinExistence type="predicted"/>
<organism evidence="8 9">
    <name type="scientific">Halobacillus amylolyticus</name>
    <dbReference type="NCBI Taxonomy" id="2932259"/>
    <lineage>
        <taxon>Bacteria</taxon>
        <taxon>Bacillati</taxon>
        <taxon>Bacillota</taxon>
        <taxon>Bacilli</taxon>
        <taxon>Bacillales</taxon>
        <taxon>Bacillaceae</taxon>
        <taxon>Halobacillus</taxon>
    </lineage>
</organism>
<evidence type="ECO:0000256" key="3">
    <source>
        <dbReference type="ARBA" id="ARBA00022475"/>
    </source>
</evidence>
<accession>A0ABY4HFJ1</accession>
<dbReference type="InterPro" id="IPR027417">
    <property type="entry name" value="P-loop_NTPase"/>
</dbReference>
<evidence type="ECO:0000313" key="9">
    <source>
        <dbReference type="Proteomes" id="UP000830326"/>
    </source>
</evidence>
<dbReference type="CDD" id="cd03262">
    <property type="entry name" value="ABC_HisP_GlnQ"/>
    <property type="match status" value="1"/>
</dbReference>
<feature type="domain" description="ABC transporter" evidence="7">
    <location>
        <begin position="2"/>
        <end position="240"/>
    </location>
</feature>
<keyword evidence="2" id="KW-0813">Transport</keyword>
<keyword evidence="6" id="KW-0472">Membrane</keyword>
<dbReference type="PANTHER" id="PTHR43166:SF35">
    <property type="entry name" value="L-CYSTINE IMPORT ATP-BINDING PROTEIN TCYN"/>
    <property type="match status" value="1"/>
</dbReference>
<dbReference type="Gene3D" id="3.40.50.300">
    <property type="entry name" value="P-loop containing nucleotide triphosphate hydrolases"/>
    <property type="match status" value="1"/>
</dbReference>
<dbReference type="InterPro" id="IPR050086">
    <property type="entry name" value="MetN_ABC_transporter-like"/>
</dbReference>
<name>A0ABY4HFJ1_9BACI</name>
<dbReference type="PIRSF" id="PIRSF039085">
    <property type="entry name" value="ABC_ATPase_HisP"/>
    <property type="match status" value="1"/>
</dbReference>